<accession>A0A2T2YI43</accession>
<dbReference type="AlphaFoldDB" id="A0A2T2YI43"/>
<dbReference type="Proteomes" id="UP000240357">
    <property type="component" value="Unassembled WGS sequence"/>
</dbReference>
<keyword evidence="1" id="KW-0472">Membrane</keyword>
<keyword evidence="3" id="KW-1185">Reference proteome</keyword>
<dbReference type="EMBL" id="PYFT01000001">
    <property type="protein sequence ID" value="PSR55179.1"/>
    <property type="molecule type" value="Genomic_DNA"/>
</dbReference>
<gene>
    <name evidence="2" type="ORF">AHMF7605_17530</name>
</gene>
<protein>
    <submittedName>
        <fullName evidence="2">Uncharacterized protein</fullName>
    </submittedName>
</protein>
<name>A0A2T2YI43_9BACT</name>
<comment type="caution">
    <text evidence="2">The sequence shown here is derived from an EMBL/GenBank/DDBJ whole genome shotgun (WGS) entry which is preliminary data.</text>
</comment>
<feature type="transmembrane region" description="Helical" evidence="1">
    <location>
        <begin position="45"/>
        <end position="63"/>
    </location>
</feature>
<organism evidence="2 3">
    <name type="scientific">Adhaeribacter arboris</name>
    <dbReference type="NCBI Taxonomy" id="2072846"/>
    <lineage>
        <taxon>Bacteria</taxon>
        <taxon>Pseudomonadati</taxon>
        <taxon>Bacteroidota</taxon>
        <taxon>Cytophagia</taxon>
        <taxon>Cytophagales</taxon>
        <taxon>Hymenobacteraceae</taxon>
        <taxon>Adhaeribacter</taxon>
    </lineage>
</organism>
<evidence type="ECO:0000313" key="3">
    <source>
        <dbReference type="Proteomes" id="UP000240357"/>
    </source>
</evidence>
<evidence type="ECO:0000256" key="1">
    <source>
        <dbReference type="SAM" id="Phobius"/>
    </source>
</evidence>
<dbReference type="RefSeq" id="WP_106931357.1">
    <property type="nucleotide sequence ID" value="NZ_PYFT01000001.1"/>
</dbReference>
<reference evidence="2 3" key="1">
    <citation type="submission" date="2018-03" db="EMBL/GenBank/DDBJ databases">
        <title>Adhaeribacter sp. HMF7605 Genome sequencing and assembly.</title>
        <authorList>
            <person name="Kang H."/>
            <person name="Kang J."/>
            <person name="Cha I."/>
            <person name="Kim H."/>
            <person name="Joh K."/>
        </authorList>
    </citation>
    <scope>NUCLEOTIDE SEQUENCE [LARGE SCALE GENOMIC DNA]</scope>
    <source>
        <strain evidence="2 3">HMF7605</strain>
    </source>
</reference>
<dbReference type="OrthoDB" id="893350at2"/>
<keyword evidence="1" id="KW-1133">Transmembrane helix</keyword>
<proteinExistence type="predicted"/>
<keyword evidence="1" id="KW-0812">Transmembrane</keyword>
<evidence type="ECO:0000313" key="2">
    <source>
        <dbReference type="EMBL" id="PSR55179.1"/>
    </source>
</evidence>
<sequence length="74" mass="8211">MNELNNPLFEDRKEFLERQKQEYKNALLGDVAELKTQSQEIGKKVLIGGGALVGIWLVSKLLGGGSKTKKKVKP</sequence>